<feature type="non-terminal residue" evidence="2">
    <location>
        <position position="1"/>
    </location>
</feature>
<evidence type="ECO:0000313" key="3">
    <source>
        <dbReference type="Proteomes" id="UP001596137"/>
    </source>
</evidence>
<gene>
    <name evidence="2" type="ORF">ACFP1K_35245</name>
</gene>
<evidence type="ECO:0000256" key="1">
    <source>
        <dbReference type="SAM" id="MobiDB-lite"/>
    </source>
</evidence>
<feature type="compositionally biased region" description="Low complexity" evidence="1">
    <location>
        <begin position="133"/>
        <end position="143"/>
    </location>
</feature>
<sequence>APQPSSTAPGGPAPQPFPTAPSGPAPQPFPAAPSGPAPQPFSAAPGGPIPKPFPAVPSGPTAPQPVSGAQVPAGPTTPAPQPSTAASGGQRPAPYPFNATVPVPPGTLHIGTPPPAEAAPVPAGPGAGDETRPPATGSMPTMPGTGGRSRARRWLVPALTVAGALGVSAAVLSMVLQDGPVRPVAATNVPAVSASVPRNDVARWFAFDAPYAGAQFVVPGAPRCGLTSYEGATPDEGRFCVVPWTLSNPGGTEARITPAPPTLVDDRGAEHEPLPVSTSFPATMTPGAKIDGVLVYDLAPARGPATLKLKVSDSKTIEVRL</sequence>
<dbReference type="EMBL" id="JBHSRF010000088">
    <property type="protein sequence ID" value="MFC6086472.1"/>
    <property type="molecule type" value="Genomic_DNA"/>
</dbReference>
<evidence type="ECO:0008006" key="4">
    <source>
        <dbReference type="Google" id="ProtNLM"/>
    </source>
</evidence>
<evidence type="ECO:0000313" key="2">
    <source>
        <dbReference type="EMBL" id="MFC6086472.1"/>
    </source>
</evidence>
<reference evidence="3" key="1">
    <citation type="journal article" date="2019" name="Int. J. Syst. Evol. Microbiol.">
        <title>The Global Catalogue of Microorganisms (GCM) 10K type strain sequencing project: providing services to taxonomists for standard genome sequencing and annotation.</title>
        <authorList>
            <consortium name="The Broad Institute Genomics Platform"/>
            <consortium name="The Broad Institute Genome Sequencing Center for Infectious Disease"/>
            <person name="Wu L."/>
            <person name="Ma J."/>
        </authorList>
    </citation>
    <scope>NUCLEOTIDE SEQUENCE [LARGE SCALE GENOMIC DNA]</scope>
    <source>
        <strain evidence="3">JCM 30346</strain>
    </source>
</reference>
<dbReference type="Proteomes" id="UP001596137">
    <property type="component" value="Unassembled WGS sequence"/>
</dbReference>
<feature type="region of interest" description="Disordered" evidence="1">
    <location>
        <begin position="1"/>
        <end position="149"/>
    </location>
</feature>
<organism evidence="2 3">
    <name type="scientific">Sphaerisporangium aureirubrum</name>
    <dbReference type="NCBI Taxonomy" id="1544736"/>
    <lineage>
        <taxon>Bacteria</taxon>
        <taxon>Bacillati</taxon>
        <taxon>Actinomycetota</taxon>
        <taxon>Actinomycetes</taxon>
        <taxon>Streptosporangiales</taxon>
        <taxon>Streptosporangiaceae</taxon>
        <taxon>Sphaerisporangium</taxon>
    </lineage>
</organism>
<proteinExistence type="predicted"/>
<name>A0ABW1NVY7_9ACTN</name>
<protein>
    <recommendedName>
        <fullName evidence="4">DUF4352 domain-containing protein</fullName>
    </recommendedName>
</protein>
<keyword evidence="3" id="KW-1185">Reference proteome</keyword>
<accession>A0ABW1NVY7</accession>
<comment type="caution">
    <text evidence="2">The sequence shown here is derived from an EMBL/GenBank/DDBJ whole genome shotgun (WGS) entry which is preliminary data.</text>
</comment>
<feature type="compositionally biased region" description="Pro residues" evidence="1">
    <location>
        <begin position="11"/>
        <end position="39"/>
    </location>
</feature>
<feature type="compositionally biased region" description="Pro residues" evidence="1">
    <location>
        <begin position="47"/>
        <end position="63"/>
    </location>
</feature>